<reference evidence="6 7" key="1">
    <citation type="submission" date="2018-07" db="EMBL/GenBank/DDBJ databases">
        <title>Genomic Encyclopedia of Type Strains, Phase III (KMG-III): the genomes of soil and plant-associated and newly described type strains.</title>
        <authorList>
            <person name="Whitman W."/>
        </authorList>
    </citation>
    <scope>NUCLEOTIDE SEQUENCE [LARGE SCALE GENOMIC DNA]</scope>
    <source>
        <strain evidence="6 7">CECT 7287</strain>
    </source>
</reference>
<dbReference type="AlphaFoldDB" id="A0A3D9IRA6"/>
<evidence type="ECO:0000256" key="4">
    <source>
        <dbReference type="ARBA" id="ARBA00023163"/>
    </source>
</evidence>
<sequence>MDMNTEWYRVFYRTALCGSLSKAAETLHITQPAVSHTIKQLERQLGTPLFFRTPKGVVLTHEGKALFAYVEQAFRMMEAGEKKLAEMRDLESGEIHIGASDTLCKHYLLPYLRKYRAAYPKVRIHVTNRTTDETLGLLKNGHIDFGLVNLPVDDDKIEIRESLTLHECLIGDVGFSPDGGKSLTLAELQNYSLILLESGGSIRRFLDRYALSHGVVLNPELELGSIDLIVQFVRNGFGLAFAAREFIEEELASGQVAEIPLLPPPPPRRIGIVTLKGTPLSAASKRFIALLPYEKAASKSGGTSVPTD</sequence>
<organism evidence="6 7">
    <name type="scientific">Cohnella phaseoli</name>
    <dbReference type="NCBI Taxonomy" id="456490"/>
    <lineage>
        <taxon>Bacteria</taxon>
        <taxon>Bacillati</taxon>
        <taxon>Bacillota</taxon>
        <taxon>Bacilli</taxon>
        <taxon>Bacillales</taxon>
        <taxon>Paenibacillaceae</taxon>
        <taxon>Cohnella</taxon>
    </lineage>
</organism>
<evidence type="ECO:0000256" key="3">
    <source>
        <dbReference type="ARBA" id="ARBA00023125"/>
    </source>
</evidence>
<dbReference type="PANTHER" id="PTHR30126">
    <property type="entry name" value="HTH-TYPE TRANSCRIPTIONAL REGULATOR"/>
    <property type="match status" value="1"/>
</dbReference>
<gene>
    <name evidence="6" type="ORF">DFP98_124117</name>
</gene>
<dbReference type="PANTHER" id="PTHR30126:SF64">
    <property type="entry name" value="HTH-TYPE TRANSCRIPTIONAL REGULATOR CITR"/>
    <property type="match status" value="1"/>
</dbReference>
<proteinExistence type="inferred from homology"/>
<dbReference type="Pfam" id="PF03466">
    <property type="entry name" value="LysR_substrate"/>
    <property type="match status" value="1"/>
</dbReference>
<dbReference type="Gene3D" id="1.10.10.10">
    <property type="entry name" value="Winged helix-like DNA-binding domain superfamily/Winged helix DNA-binding domain"/>
    <property type="match status" value="1"/>
</dbReference>
<dbReference type="Pfam" id="PF00126">
    <property type="entry name" value="HTH_1"/>
    <property type="match status" value="1"/>
</dbReference>
<dbReference type="Proteomes" id="UP000256977">
    <property type="component" value="Unassembled WGS sequence"/>
</dbReference>
<evidence type="ECO:0000259" key="5">
    <source>
        <dbReference type="PROSITE" id="PS50931"/>
    </source>
</evidence>
<keyword evidence="3 6" id="KW-0238">DNA-binding</keyword>
<dbReference type="GO" id="GO:0003700">
    <property type="term" value="F:DNA-binding transcription factor activity"/>
    <property type="evidence" value="ECO:0007669"/>
    <property type="project" value="InterPro"/>
</dbReference>
<dbReference type="GO" id="GO:0000976">
    <property type="term" value="F:transcription cis-regulatory region binding"/>
    <property type="evidence" value="ECO:0007669"/>
    <property type="project" value="TreeGrafter"/>
</dbReference>
<evidence type="ECO:0000313" key="6">
    <source>
        <dbReference type="EMBL" id="RED64303.1"/>
    </source>
</evidence>
<keyword evidence="4" id="KW-0804">Transcription</keyword>
<dbReference type="RefSeq" id="WP_116063539.1">
    <property type="nucleotide sequence ID" value="NZ_QRDZ01000024.1"/>
</dbReference>
<dbReference type="InterPro" id="IPR036388">
    <property type="entry name" value="WH-like_DNA-bd_sf"/>
</dbReference>
<dbReference type="PRINTS" id="PR00039">
    <property type="entry name" value="HTHLYSR"/>
</dbReference>
<dbReference type="EMBL" id="QRDZ01000024">
    <property type="protein sequence ID" value="RED64303.1"/>
    <property type="molecule type" value="Genomic_DNA"/>
</dbReference>
<dbReference type="SUPFAM" id="SSF46785">
    <property type="entry name" value="Winged helix' DNA-binding domain"/>
    <property type="match status" value="1"/>
</dbReference>
<dbReference type="Gene3D" id="3.40.190.290">
    <property type="match status" value="1"/>
</dbReference>
<feature type="domain" description="HTH lysR-type" evidence="5">
    <location>
        <begin position="3"/>
        <end position="60"/>
    </location>
</feature>
<dbReference type="InterPro" id="IPR036390">
    <property type="entry name" value="WH_DNA-bd_sf"/>
</dbReference>
<name>A0A3D9IRA6_9BACL</name>
<keyword evidence="2" id="KW-0805">Transcription regulation</keyword>
<dbReference type="FunFam" id="1.10.10.10:FF:000001">
    <property type="entry name" value="LysR family transcriptional regulator"/>
    <property type="match status" value="1"/>
</dbReference>
<dbReference type="InterPro" id="IPR000847">
    <property type="entry name" value="LysR_HTH_N"/>
</dbReference>
<keyword evidence="7" id="KW-1185">Reference proteome</keyword>
<accession>A0A3D9IRA6</accession>
<comment type="similarity">
    <text evidence="1">Belongs to the LysR transcriptional regulatory family.</text>
</comment>
<dbReference type="PROSITE" id="PS50931">
    <property type="entry name" value="HTH_LYSR"/>
    <property type="match status" value="1"/>
</dbReference>
<evidence type="ECO:0000256" key="1">
    <source>
        <dbReference type="ARBA" id="ARBA00009437"/>
    </source>
</evidence>
<protein>
    <submittedName>
        <fullName evidence="6">DNA-binding transcriptional LysR family regulator</fullName>
    </submittedName>
</protein>
<dbReference type="InterPro" id="IPR005119">
    <property type="entry name" value="LysR_subst-bd"/>
</dbReference>
<evidence type="ECO:0000256" key="2">
    <source>
        <dbReference type="ARBA" id="ARBA00023015"/>
    </source>
</evidence>
<dbReference type="OrthoDB" id="9778774at2"/>
<comment type="caution">
    <text evidence="6">The sequence shown here is derived from an EMBL/GenBank/DDBJ whole genome shotgun (WGS) entry which is preliminary data.</text>
</comment>
<evidence type="ECO:0000313" key="7">
    <source>
        <dbReference type="Proteomes" id="UP000256977"/>
    </source>
</evidence>
<dbReference type="SUPFAM" id="SSF53850">
    <property type="entry name" value="Periplasmic binding protein-like II"/>
    <property type="match status" value="1"/>
</dbReference>
<dbReference type="CDD" id="cd05466">
    <property type="entry name" value="PBP2_LTTR_substrate"/>
    <property type="match status" value="1"/>
</dbReference>